<dbReference type="PANTHER" id="PTHR32309:SF13">
    <property type="entry name" value="FERRIC ENTEROBACTIN TRANSPORT PROTEIN FEPE"/>
    <property type="match status" value="1"/>
</dbReference>
<keyword evidence="2" id="KW-1133">Transmembrane helix</keyword>
<feature type="coiled-coil region" evidence="1">
    <location>
        <begin position="172"/>
        <end position="242"/>
    </location>
</feature>
<evidence type="ECO:0000313" key="4">
    <source>
        <dbReference type="EMBL" id="BDQ33462.1"/>
    </source>
</evidence>
<evidence type="ECO:0000256" key="2">
    <source>
        <dbReference type="SAM" id="Phobius"/>
    </source>
</evidence>
<accession>A0ABM8APX7</accession>
<reference evidence="4" key="1">
    <citation type="submission" date="2022-08" db="EMBL/GenBank/DDBJ databases">
        <title>Genome Sequence of the sulphate-reducing bacterium, Pseudodesulfovibrio portus JCM14722.</title>
        <authorList>
            <person name="Kondo R."/>
            <person name="Kataoka T."/>
        </authorList>
    </citation>
    <scope>NUCLEOTIDE SEQUENCE</scope>
    <source>
        <strain evidence="4">JCM 14722</strain>
    </source>
</reference>
<dbReference type="InterPro" id="IPR032807">
    <property type="entry name" value="GNVR"/>
</dbReference>
<feature type="transmembrane region" description="Helical" evidence="2">
    <location>
        <begin position="20"/>
        <end position="40"/>
    </location>
</feature>
<evidence type="ECO:0000256" key="1">
    <source>
        <dbReference type="SAM" id="Coils"/>
    </source>
</evidence>
<dbReference type="EMBL" id="AP026708">
    <property type="protein sequence ID" value="BDQ33462.1"/>
    <property type="molecule type" value="Genomic_DNA"/>
</dbReference>
<keyword evidence="2" id="KW-0472">Membrane</keyword>
<keyword evidence="5" id="KW-1185">Reference proteome</keyword>
<keyword evidence="2" id="KW-0812">Transmembrane</keyword>
<dbReference type="RefSeq" id="WP_264983516.1">
    <property type="nucleotide sequence ID" value="NZ_AP026708.1"/>
</dbReference>
<dbReference type="Proteomes" id="UP001061361">
    <property type="component" value="Chromosome"/>
</dbReference>
<feature type="transmembrane region" description="Helical" evidence="2">
    <location>
        <begin position="552"/>
        <end position="574"/>
    </location>
</feature>
<dbReference type="InterPro" id="IPR050445">
    <property type="entry name" value="Bact_polysacc_biosynth/exp"/>
</dbReference>
<protein>
    <recommendedName>
        <fullName evidence="3">Tyrosine-protein kinase G-rich domain-containing protein</fullName>
    </recommendedName>
</protein>
<evidence type="ECO:0000313" key="5">
    <source>
        <dbReference type="Proteomes" id="UP001061361"/>
    </source>
</evidence>
<organism evidence="4 5">
    <name type="scientific">Pseudodesulfovibrio portus</name>
    <dbReference type="NCBI Taxonomy" id="231439"/>
    <lineage>
        <taxon>Bacteria</taxon>
        <taxon>Pseudomonadati</taxon>
        <taxon>Thermodesulfobacteriota</taxon>
        <taxon>Desulfovibrionia</taxon>
        <taxon>Desulfovibrionales</taxon>
        <taxon>Desulfovibrionaceae</taxon>
    </lineage>
</organism>
<proteinExistence type="predicted"/>
<feature type="coiled-coil region" evidence="1">
    <location>
        <begin position="315"/>
        <end position="363"/>
    </location>
</feature>
<dbReference type="Pfam" id="PF13807">
    <property type="entry name" value="GNVR"/>
    <property type="match status" value="1"/>
</dbReference>
<gene>
    <name evidence="4" type="ORF">JCM14722_10040</name>
</gene>
<name>A0ABM8APX7_9BACT</name>
<keyword evidence="1" id="KW-0175">Coiled coil</keyword>
<feature type="transmembrane region" description="Helical" evidence="2">
    <location>
        <begin position="514"/>
        <end position="532"/>
    </location>
</feature>
<feature type="domain" description="Tyrosine-protein kinase G-rich" evidence="3">
    <location>
        <begin position="421"/>
        <end position="500"/>
    </location>
</feature>
<feature type="coiled-coil region" evidence="1">
    <location>
        <begin position="387"/>
        <end position="445"/>
    </location>
</feature>
<sequence length="584" mass="66559">MESNTNEIAIYINAFKRRKWLFVLPAAAIFLLASLIILSLPSIYVSSATVLVEGQEVPQELIQTTVTGYLEERLQSISQMAFSRKNLTAIIDKFGLYAEYKETLTGEEILEMMRENIQVENIQAEVVSSSGRASTATVAFTISFEGKYPKQVLQTTNALVSLFLEENLRAREEKALTTYDFLNKQLDQLRDEVQTVEGRIAEFKEQHYRSLPELTQLNLQALERTQKDIDARQEMIKTLTDRRVYLEGQLATVDENMYSYNAEGRRILSPEEELKSLRSQYLSLKTTRSEKHPDMIKIKGQIELLETELSSRNRSQDIDAELASWKRELESLEKRYTDKHPDVINARSKVAELEKERVEATRNPSVLTSGVDLDQENPAYINLKTQIQATTLDIRNERNMLAELRRKYDEYVSYIEQSPQVEQEYLRLQRDYQNSSAKYQETQQKVLAARQARELEKENVAEKLSLVEPPILPETPAKPKRALLMVVAFILSLGLGVGVLSIAEFMDNSLHDSLTLAAVTAAPVLGVIPYVQTSEEIAAKRKHKMVAVLGSMGVIVASVLVVHLFVMPIDIVFYKIMDKLQRLL</sequence>
<feature type="transmembrane region" description="Helical" evidence="2">
    <location>
        <begin position="482"/>
        <end position="502"/>
    </location>
</feature>
<evidence type="ECO:0000259" key="3">
    <source>
        <dbReference type="Pfam" id="PF13807"/>
    </source>
</evidence>
<dbReference type="PANTHER" id="PTHR32309">
    <property type="entry name" value="TYROSINE-PROTEIN KINASE"/>
    <property type="match status" value="1"/>
</dbReference>